<dbReference type="InterPro" id="IPR036352">
    <property type="entry name" value="Semap_dom_sf"/>
</dbReference>
<evidence type="ECO:0000256" key="2">
    <source>
        <dbReference type="PROSITE-ProRule" id="PRU00352"/>
    </source>
</evidence>
<protein>
    <submittedName>
        <fullName evidence="4">Plexin-D1</fullName>
    </submittedName>
</protein>
<reference evidence="4 5" key="1">
    <citation type="submission" date="2023-05" db="EMBL/GenBank/DDBJ databases">
        <title>B98-5 Cell Line De Novo Hybrid Assembly: An Optical Mapping Approach.</title>
        <authorList>
            <person name="Kananen K."/>
            <person name="Auerbach J.A."/>
            <person name="Kautto E."/>
            <person name="Blachly J.S."/>
        </authorList>
    </citation>
    <scope>NUCLEOTIDE SEQUENCE [LARGE SCALE GENOMIC DNA]</scope>
    <source>
        <strain evidence="4">B95-8</strain>
        <tissue evidence="4">Cell line</tissue>
    </source>
</reference>
<dbReference type="InterPro" id="IPR015943">
    <property type="entry name" value="WD40/YVTN_repeat-like_dom_sf"/>
</dbReference>
<accession>A0ABQ9U2U2</accession>
<gene>
    <name evidence="4" type="primary">PLXND1_8</name>
    <name evidence="4" type="ORF">P7K49_030667</name>
</gene>
<dbReference type="EMBL" id="JASSZA010000016">
    <property type="protein sequence ID" value="KAK2091383.1"/>
    <property type="molecule type" value="Genomic_DNA"/>
</dbReference>
<comment type="caution">
    <text evidence="2">Lacks conserved residue(s) required for the propagation of feature annotation.</text>
</comment>
<organism evidence="4 5">
    <name type="scientific">Saguinus oedipus</name>
    <name type="common">Cotton-top tamarin</name>
    <name type="synonym">Oedipomidas oedipus</name>
    <dbReference type="NCBI Taxonomy" id="9490"/>
    <lineage>
        <taxon>Eukaryota</taxon>
        <taxon>Metazoa</taxon>
        <taxon>Chordata</taxon>
        <taxon>Craniata</taxon>
        <taxon>Vertebrata</taxon>
        <taxon>Euteleostomi</taxon>
        <taxon>Mammalia</taxon>
        <taxon>Eutheria</taxon>
        <taxon>Euarchontoglires</taxon>
        <taxon>Primates</taxon>
        <taxon>Haplorrhini</taxon>
        <taxon>Platyrrhini</taxon>
        <taxon>Cebidae</taxon>
        <taxon>Callitrichinae</taxon>
        <taxon>Saguinus</taxon>
    </lineage>
</organism>
<name>A0ABQ9U2U2_SAGOE</name>
<evidence type="ECO:0000256" key="1">
    <source>
        <dbReference type="ARBA" id="ARBA00023180"/>
    </source>
</evidence>
<dbReference type="Gene3D" id="2.130.10.10">
    <property type="entry name" value="YVTN repeat-like/Quinoprotein amine dehydrogenase"/>
    <property type="match status" value="1"/>
</dbReference>
<evidence type="ECO:0000259" key="3">
    <source>
        <dbReference type="PROSITE" id="PS51004"/>
    </source>
</evidence>
<comment type="caution">
    <text evidence="4">The sequence shown here is derived from an EMBL/GenBank/DDBJ whole genome shotgun (WGS) entry which is preliminary data.</text>
</comment>
<evidence type="ECO:0000313" key="4">
    <source>
        <dbReference type="EMBL" id="KAK2091383.1"/>
    </source>
</evidence>
<dbReference type="SUPFAM" id="SSF101912">
    <property type="entry name" value="Sema domain"/>
    <property type="match status" value="1"/>
</dbReference>
<dbReference type="InterPro" id="IPR001627">
    <property type="entry name" value="Semap_dom"/>
</dbReference>
<keyword evidence="1" id="KW-0325">Glycoprotein</keyword>
<sequence>MLFFFQLHPEHLDCGAPHLQHPLSILQPLEATPMFRALGLTSVAVASIDNYTAVFLGTVNGRLLKEGNQDSERAISRRL</sequence>
<evidence type="ECO:0000313" key="5">
    <source>
        <dbReference type="Proteomes" id="UP001266305"/>
    </source>
</evidence>
<proteinExistence type="predicted"/>
<feature type="domain" description="Sema" evidence="3">
    <location>
        <begin position="1"/>
        <end position="79"/>
    </location>
</feature>
<dbReference type="PROSITE" id="PS51004">
    <property type="entry name" value="SEMA"/>
    <property type="match status" value="1"/>
</dbReference>
<keyword evidence="5" id="KW-1185">Reference proteome</keyword>
<dbReference type="Pfam" id="PF01403">
    <property type="entry name" value="Sema"/>
    <property type="match status" value="1"/>
</dbReference>
<dbReference type="Proteomes" id="UP001266305">
    <property type="component" value="Unassembled WGS sequence"/>
</dbReference>